<evidence type="ECO:0000259" key="1">
    <source>
        <dbReference type="Pfam" id="PF03732"/>
    </source>
</evidence>
<accession>A0AAP0KC56</accession>
<evidence type="ECO:0000313" key="2">
    <source>
        <dbReference type="EMBL" id="KAK9148470.1"/>
    </source>
</evidence>
<comment type="caution">
    <text evidence="2">The sequence shown here is derived from an EMBL/GenBank/DDBJ whole genome shotgun (WGS) entry which is preliminary data.</text>
</comment>
<evidence type="ECO:0000313" key="3">
    <source>
        <dbReference type="Proteomes" id="UP001419268"/>
    </source>
</evidence>
<reference evidence="2 3" key="1">
    <citation type="submission" date="2024-01" db="EMBL/GenBank/DDBJ databases">
        <title>Genome assemblies of Stephania.</title>
        <authorList>
            <person name="Yang L."/>
        </authorList>
    </citation>
    <scope>NUCLEOTIDE SEQUENCE [LARGE SCALE GENOMIC DNA]</scope>
    <source>
        <strain evidence="2">JXDWG</strain>
        <tissue evidence="2">Leaf</tissue>
    </source>
</reference>
<dbReference type="Pfam" id="PF03732">
    <property type="entry name" value="Retrotrans_gag"/>
    <property type="match status" value="1"/>
</dbReference>
<organism evidence="2 3">
    <name type="scientific">Stephania cephalantha</name>
    <dbReference type="NCBI Taxonomy" id="152367"/>
    <lineage>
        <taxon>Eukaryota</taxon>
        <taxon>Viridiplantae</taxon>
        <taxon>Streptophyta</taxon>
        <taxon>Embryophyta</taxon>
        <taxon>Tracheophyta</taxon>
        <taxon>Spermatophyta</taxon>
        <taxon>Magnoliopsida</taxon>
        <taxon>Ranunculales</taxon>
        <taxon>Menispermaceae</taxon>
        <taxon>Menispermoideae</taxon>
        <taxon>Cissampelideae</taxon>
        <taxon>Stephania</taxon>
    </lineage>
</organism>
<keyword evidence="3" id="KW-1185">Reference proteome</keyword>
<protein>
    <recommendedName>
        <fullName evidence="1">Retrotransposon gag domain-containing protein</fullName>
    </recommendedName>
</protein>
<dbReference type="InterPro" id="IPR005162">
    <property type="entry name" value="Retrotrans_gag_dom"/>
</dbReference>
<dbReference type="Proteomes" id="UP001419268">
    <property type="component" value="Unassembled WGS sequence"/>
</dbReference>
<gene>
    <name evidence="2" type="ORF">Scep_007227</name>
</gene>
<dbReference type="AlphaFoldDB" id="A0AAP0KC56"/>
<dbReference type="EMBL" id="JBBNAG010000003">
    <property type="protein sequence ID" value="KAK9148470.1"/>
    <property type="molecule type" value="Genomic_DNA"/>
</dbReference>
<feature type="domain" description="Retrotransposon gag" evidence="1">
    <location>
        <begin position="61"/>
        <end position="153"/>
    </location>
</feature>
<proteinExistence type="predicted"/>
<name>A0AAP0KC56_9MAGN</name>
<sequence>MPTDASTRATAEARQSREFQKYHSEKFHGGMDLGAAEKFMRSHEKIHDVFAKPDHMRSNISSTSLFGEADVWWPSMVATKGKPKNWAEFKERFNRKYFSPSVRNMKKTEFQNIRQATNETLMHYMGQYLQLMNYARGIADTDADQAYYFMHGLLSEIGTMVVTTAPGTL</sequence>